<dbReference type="InterPro" id="IPR013655">
    <property type="entry name" value="PAS_fold_3"/>
</dbReference>
<keyword evidence="3 6" id="KW-0597">Phosphoprotein</keyword>
<keyword evidence="12" id="KW-1185">Reference proteome</keyword>
<keyword evidence="4" id="KW-0808">Transferase</keyword>
<dbReference type="PROSITE" id="PS50112">
    <property type="entry name" value="PAS"/>
    <property type="match status" value="1"/>
</dbReference>
<evidence type="ECO:0000259" key="8">
    <source>
        <dbReference type="PROSITE" id="PS50110"/>
    </source>
</evidence>
<dbReference type="EC" id="2.7.13.3" evidence="2"/>
<dbReference type="PRINTS" id="PR00344">
    <property type="entry name" value="BCTRLSENSOR"/>
</dbReference>
<dbReference type="SUPFAM" id="SSF47384">
    <property type="entry name" value="Homodimeric domain of signal transducing histidine kinase"/>
    <property type="match status" value="1"/>
</dbReference>
<evidence type="ECO:0000256" key="4">
    <source>
        <dbReference type="ARBA" id="ARBA00022679"/>
    </source>
</evidence>
<dbReference type="Pfam" id="PF00512">
    <property type="entry name" value="HisKA"/>
    <property type="match status" value="1"/>
</dbReference>
<dbReference type="CDD" id="cd17580">
    <property type="entry name" value="REC_2_DhkD-like"/>
    <property type="match status" value="1"/>
</dbReference>
<dbReference type="InterPro" id="IPR005467">
    <property type="entry name" value="His_kinase_dom"/>
</dbReference>
<reference evidence="11 12" key="1">
    <citation type="submission" date="2021-02" db="EMBL/GenBank/DDBJ databases">
        <title>De Novo genome assembly of isolated myxobacteria.</title>
        <authorList>
            <person name="Stevens D.C."/>
        </authorList>
    </citation>
    <scope>NUCLEOTIDE SEQUENCE [LARGE SCALE GENOMIC DNA]</scope>
    <source>
        <strain evidence="12">SCPEA02</strain>
    </source>
</reference>
<name>A0ABX7P0I5_9BACT</name>
<dbReference type="PANTHER" id="PTHR43547:SF2">
    <property type="entry name" value="HYBRID SIGNAL TRANSDUCTION HISTIDINE KINASE C"/>
    <property type="match status" value="1"/>
</dbReference>
<feature type="domain" description="PAC" evidence="10">
    <location>
        <begin position="201"/>
        <end position="254"/>
    </location>
</feature>
<dbReference type="SMART" id="SM00065">
    <property type="entry name" value="GAF"/>
    <property type="match status" value="1"/>
</dbReference>
<evidence type="ECO:0000256" key="3">
    <source>
        <dbReference type="ARBA" id="ARBA00022553"/>
    </source>
</evidence>
<accession>A0ABX7P0I5</accession>
<evidence type="ECO:0000259" key="10">
    <source>
        <dbReference type="PROSITE" id="PS50113"/>
    </source>
</evidence>
<dbReference type="Pfam" id="PF08447">
    <property type="entry name" value="PAS_3"/>
    <property type="match status" value="1"/>
</dbReference>
<dbReference type="PANTHER" id="PTHR43547">
    <property type="entry name" value="TWO-COMPONENT HISTIDINE KINASE"/>
    <property type="match status" value="1"/>
</dbReference>
<protein>
    <recommendedName>
        <fullName evidence="2">histidine kinase</fullName>
        <ecNumber evidence="2">2.7.13.3</ecNumber>
    </recommendedName>
</protein>
<evidence type="ECO:0000259" key="7">
    <source>
        <dbReference type="PROSITE" id="PS50109"/>
    </source>
</evidence>
<dbReference type="InterPro" id="IPR035965">
    <property type="entry name" value="PAS-like_dom_sf"/>
</dbReference>
<dbReference type="NCBIfam" id="TIGR00229">
    <property type="entry name" value="sensory_box"/>
    <property type="match status" value="1"/>
</dbReference>
<dbReference type="InterPro" id="IPR004358">
    <property type="entry name" value="Sig_transdc_His_kin-like_C"/>
</dbReference>
<feature type="domain" description="Response regulatory" evidence="8">
    <location>
        <begin position="6"/>
        <end position="122"/>
    </location>
</feature>
<dbReference type="Pfam" id="PF02518">
    <property type="entry name" value="HATPase_c"/>
    <property type="match status" value="1"/>
</dbReference>
<dbReference type="Gene3D" id="3.30.565.10">
    <property type="entry name" value="Histidine kinase-like ATPase, C-terminal domain"/>
    <property type="match status" value="1"/>
</dbReference>
<dbReference type="SUPFAM" id="SSF55781">
    <property type="entry name" value="GAF domain-like"/>
    <property type="match status" value="1"/>
</dbReference>
<dbReference type="CDD" id="cd16922">
    <property type="entry name" value="HATPase_EvgS-ArcB-TorS-like"/>
    <property type="match status" value="1"/>
</dbReference>
<dbReference type="InterPro" id="IPR001789">
    <property type="entry name" value="Sig_transdc_resp-reg_receiver"/>
</dbReference>
<feature type="modified residue" description="4-aspartylphosphate" evidence="6">
    <location>
        <position position="744"/>
    </location>
</feature>
<evidence type="ECO:0000256" key="5">
    <source>
        <dbReference type="ARBA" id="ARBA00022777"/>
    </source>
</evidence>
<dbReference type="Gene3D" id="1.10.287.130">
    <property type="match status" value="1"/>
</dbReference>
<dbReference type="InterPro" id="IPR011006">
    <property type="entry name" value="CheY-like_superfamily"/>
</dbReference>
<sequence>MNESLRILLVDDDDVDRMGIQRVLRASGLSAEVFEVSGGAEALALLREQAFDVVLLDFRMPGFDGLWVLREAAKLGLGTPIVMLTGQGDEHTAVELMKAGAVDYIPKAKLAPDALEQRLRQVLRLHLAQQQQRTLSEALPLLVWSARPDGTCDYVNRRWQESSGLTREESTGRGWAAICHPEDQAQGLARWEASLKSGEPFENSCRLRRAADGAWRWHLIRALPLRSAQGGIIQWLGTCTDIDDQKRATEALSFLAEANTQLTASLDLAATLERLAALVVPRLGEWCAIYLVEEDGRMPAPVRVAHADPSRTPLVQELHRRYPLPADFPFSYPRVLRTGEPELMAELTEAQVRQGLGAREPLGPLECLRPSSWMIVPLRAQHRVFGALRVCGGPGRSYTQRDLELVQELARRAEAALDNARLFEVAKAEHQRAEQANRAKDEFLATLSHELRTPLTAILGWTRMLRSGHLTPEKQARALETVERNAQVQTQLIEDLLDVSRIIAGKLRLEMRSVVPIAVVEAALDSVRPTAEAKGVQLHAELEPIQDALSGDAARLQQVVWNLLSNAIKFTPKGGSVTARLRRADGGVVIEVEDNGQGIPPDFLPHVFERFRQFEGGLVRKHGGLGLGLAIVRHLTELHGGTVEAHSEGEGRGARFTVTLPMLSGRAGADPARAAPANAREETSFTVRPELQGLRALVVDDAQDTREFVAAALESCGAHVVTAAHAAEGMDRLVAVRPDVIISDLGMPGEDGYSFIRRLRMLPPEAGGHTPAIALTAFTHMDDRARALLAGFQVHLPKPVEPAELARVLATLTGRRPPD</sequence>
<evidence type="ECO:0000256" key="1">
    <source>
        <dbReference type="ARBA" id="ARBA00000085"/>
    </source>
</evidence>
<feature type="domain" description="Response regulatory" evidence="8">
    <location>
        <begin position="695"/>
        <end position="813"/>
    </location>
</feature>
<dbReference type="EMBL" id="CP071090">
    <property type="protein sequence ID" value="QSQ23179.1"/>
    <property type="molecule type" value="Genomic_DNA"/>
</dbReference>
<dbReference type="Proteomes" id="UP000662747">
    <property type="component" value="Chromosome"/>
</dbReference>
<dbReference type="InterPro" id="IPR001610">
    <property type="entry name" value="PAC"/>
</dbReference>
<feature type="domain" description="PAS" evidence="9">
    <location>
        <begin position="128"/>
        <end position="198"/>
    </location>
</feature>
<feature type="modified residue" description="4-aspartylphosphate" evidence="6">
    <location>
        <position position="57"/>
    </location>
</feature>
<evidence type="ECO:0000256" key="6">
    <source>
        <dbReference type="PROSITE-ProRule" id="PRU00169"/>
    </source>
</evidence>
<dbReference type="PROSITE" id="PS50110">
    <property type="entry name" value="RESPONSE_REGULATORY"/>
    <property type="match status" value="2"/>
</dbReference>
<dbReference type="SMART" id="SM00388">
    <property type="entry name" value="HisKA"/>
    <property type="match status" value="1"/>
</dbReference>
<dbReference type="SMART" id="SM00448">
    <property type="entry name" value="REC"/>
    <property type="match status" value="2"/>
</dbReference>
<dbReference type="Gene3D" id="3.30.450.40">
    <property type="match status" value="1"/>
</dbReference>
<dbReference type="RefSeq" id="WP_206724754.1">
    <property type="nucleotide sequence ID" value="NZ_CP071090.1"/>
</dbReference>
<dbReference type="PROSITE" id="PS50109">
    <property type="entry name" value="HIS_KIN"/>
    <property type="match status" value="1"/>
</dbReference>
<dbReference type="PROSITE" id="PS50113">
    <property type="entry name" value="PAC"/>
    <property type="match status" value="1"/>
</dbReference>
<organism evidence="11 12">
    <name type="scientific">Pyxidicoccus parkwayensis</name>
    <dbReference type="NCBI Taxonomy" id="2813578"/>
    <lineage>
        <taxon>Bacteria</taxon>
        <taxon>Pseudomonadati</taxon>
        <taxon>Myxococcota</taxon>
        <taxon>Myxococcia</taxon>
        <taxon>Myxococcales</taxon>
        <taxon>Cystobacterineae</taxon>
        <taxon>Myxococcaceae</taxon>
        <taxon>Pyxidicoccus</taxon>
    </lineage>
</organism>
<dbReference type="CDD" id="cd00156">
    <property type="entry name" value="REC"/>
    <property type="match status" value="1"/>
</dbReference>
<dbReference type="Gene3D" id="3.30.450.20">
    <property type="entry name" value="PAS domain"/>
    <property type="match status" value="1"/>
</dbReference>
<dbReference type="InterPro" id="IPR003018">
    <property type="entry name" value="GAF"/>
</dbReference>
<evidence type="ECO:0000313" key="11">
    <source>
        <dbReference type="EMBL" id="QSQ23179.1"/>
    </source>
</evidence>
<dbReference type="SUPFAM" id="SSF52172">
    <property type="entry name" value="CheY-like"/>
    <property type="match status" value="2"/>
</dbReference>
<dbReference type="InterPro" id="IPR029016">
    <property type="entry name" value="GAF-like_dom_sf"/>
</dbReference>
<dbReference type="SUPFAM" id="SSF55785">
    <property type="entry name" value="PYP-like sensor domain (PAS domain)"/>
    <property type="match status" value="1"/>
</dbReference>
<gene>
    <name evidence="11" type="ORF">JY651_50260</name>
</gene>
<dbReference type="SUPFAM" id="SSF55874">
    <property type="entry name" value="ATPase domain of HSP90 chaperone/DNA topoisomerase II/histidine kinase"/>
    <property type="match status" value="1"/>
</dbReference>
<feature type="domain" description="Histidine kinase" evidence="7">
    <location>
        <begin position="446"/>
        <end position="664"/>
    </location>
</feature>
<dbReference type="CDD" id="cd00082">
    <property type="entry name" value="HisKA"/>
    <property type="match status" value="1"/>
</dbReference>
<dbReference type="Pfam" id="PF00072">
    <property type="entry name" value="Response_reg"/>
    <property type="match status" value="2"/>
</dbReference>
<proteinExistence type="predicted"/>
<dbReference type="SMART" id="SM00091">
    <property type="entry name" value="PAS"/>
    <property type="match status" value="1"/>
</dbReference>
<evidence type="ECO:0000259" key="9">
    <source>
        <dbReference type="PROSITE" id="PS50112"/>
    </source>
</evidence>
<dbReference type="Pfam" id="PF13185">
    <property type="entry name" value="GAF_2"/>
    <property type="match status" value="1"/>
</dbReference>
<dbReference type="InterPro" id="IPR000700">
    <property type="entry name" value="PAS-assoc_C"/>
</dbReference>
<dbReference type="InterPro" id="IPR003594">
    <property type="entry name" value="HATPase_dom"/>
</dbReference>
<dbReference type="InterPro" id="IPR036890">
    <property type="entry name" value="HATPase_C_sf"/>
</dbReference>
<dbReference type="InterPro" id="IPR000014">
    <property type="entry name" value="PAS"/>
</dbReference>
<dbReference type="SMART" id="SM00086">
    <property type="entry name" value="PAC"/>
    <property type="match status" value="1"/>
</dbReference>
<dbReference type="Gene3D" id="3.40.50.2300">
    <property type="match status" value="2"/>
</dbReference>
<dbReference type="SMART" id="SM00387">
    <property type="entry name" value="HATPase_c"/>
    <property type="match status" value="1"/>
</dbReference>
<dbReference type="InterPro" id="IPR003661">
    <property type="entry name" value="HisK_dim/P_dom"/>
</dbReference>
<dbReference type="CDD" id="cd00130">
    <property type="entry name" value="PAS"/>
    <property type="match status" value="1"/>
</dbReference>
<keyword evidence="5" id="KW-0418">Kinase</keyword>
<dbReference type="InterPro" id="IPR036097">
    <property type="entry name" value="HisK_dim/P_sf"/>
</dbReference>
<evidence type="ECO:0000256" key="2">
    <source>
        <dbReference type="ARBA" id="ARBA00012438"/>
    </source>
</evidence>
<evidence type="ECO:0000313" key="12">
    <source>
        <dbReference type="Proteomes" id="UP000662747"/>
    </source>
</evidence>
<comment type="catalytic activity">
    <reaction evidence="1">
        <text>ATP + protein L-histidine = ADP + protein N-phospho-L-histidine.</text>
        <dbReference type="EC" id="2.7.13.3"/>
    </reaction>
</comment>